<name>D1BCM6_SANKS</name>
<dbReference type="InterPro" id="IPR055354">
    <property type="entry name" value="DUF7507"/>
</dbReference>
<protein>
    <submittedName>
        <fullName evidence="5">Conserved repeat protein</fullName>
    </submittedName>
</protein>
<dbReference type="Gene3D" id="2.60.40.10">
    <property type="entry name" value="Immunoglobulins"/>
    <property type="match status" value="1"/>
</dbReference>
<feature type="domain" description="DUF11" evidence="3">
    <location>
        <begin position="1180"/>
        <end position="1292"/>
    </location>
</feature>
<accession>D1BCM6</accession>
<feature type="domain" description="DUF11" evidence="3">
    <location>
        <begin position="1781"/>
        <end position="1896"/>
    </location>
</feature>
<feature type="domain" description="DUF7507" evidence="4">
    <location>
        <begin position="2622"/>
        <end position="2728"/>
    </location>
</feature>
<dbReference type="Pfam" id="PF01345">
    <property type="entry name" value="DUF11"/>
    <property type="match status" value="4"/>
</dbReference>
<dbReference type="KEGG" id="ske:Sked_09240"/>
<evidence type="ECO:0000256" key="2">
    <source>
        <dbReference type="SAM" id="Phobius"/>
    </source>
</evidence>
<dbReference type="Pfam" id="PF24346">
    <property type="entry name" value="DUF7507"/>
    <property type="match status" value="7"/>
</dbReference>
<dbReference type="InterPro" id="IPR051172">
    <property type="entry name" value="Chlamydia_OmcB"/>
</dbReference>
<dbReference type="InterPro" id="IPR001434">
    <property type="entry name" value="OmcB-like_DUF11"/>
</dbReference>
<dbReference type="InterPro" id="IPR013783">
    <property type="entry name" value="Ig-like_fold"/>
</dbReference>
<keyword evidence="2" id="KW-1133">Transmembrane helix</keyword>
<evidence type="ECO:0000259" key="3">
    <source>
        <dbReference type="Pfam" id="PF01345"/>
    </source>
</evidence>
<feature type="region of interest" description="Disordered" evidence="1">
    <location>
        <begin position="1"/>
        <end position="22"/>
    </location>
</feature>
<evidence type="ECO:0000259" key="4">
    <source>
        <dbReference type="Pfam" id="PF24346"/>
    </source>
</evidence>
<feature type="domain" description="DUF7507" evidence="4">
    <location>
        <begin position="2388"/>
        <end position="2494"/>
    </location>
</feature>
<dbReference type="PANTHER" id="PTHR34819">
    <property type="entry name" value="LARGE CYSTEINE-RICH PERIPLASMIC PROTEIN OMCB"/>
    <property type="match status" value="1"/>
</dbReference>
<feature type="region of interest" description="Disordered" evidence="1">
    <location>
        <begin position="2120"/>
        <end position="2150"/>
    </location>
</feature>
<keyword evidence="6" id="KW-1185">Reference proteome</keyword>
<feature type="domain" description="DUF7507" evidence="4">
    <location>
        <begin position="2506"/>
        <end position="2611"/>
    </location>
</feature>
<dbReference type="InterPro" id="IPR026466">
    <property type="entry name" value="Fim_isopep_form_D2_dom"/>
</dbReference>
<dbReference type="InterPro" id="IPR047589">
    <property type="entry name" value="DUF11_rpt"/>
</dbReference>
<feature type="domain" description="DUF7507" evidence="4">
    <location>
        <begin position="2152"/>
        <end position="2261"/>
    </location>
</feature>
<feature type="region of interest" description="Disordered" evidence="1">
    <location>
        <begin position="2855"/>
        <end position="2876"/>
    </location>
</feature>
<dbReference type="RefSeq" id="WP_012865943.1">
    <property type="nucleotide sequence ID" value="NC_013521.1"/>
</dbReference>
<evidence type="ECO:0000313" key="5">
    <source>
        <dbReference type="EMBL" id="ACZ20874.1"/>
    </source>
</evidence>
<gene>
    <name evidence="5" type="ordered locus">Sked_09240</name>
</gene>
<feature type="transmembrane region" description="Helical" evidence="2">
    <location>
        <begin position="2881"/>
        <end position="2904"/>
    </location>
</feature>
<dbReference type="Gene3D" id="2.60.40.740">
    <property type="match status" value="2"/>
</dbReference>
<dbReference type="NCBIfam" id="TIGR04226">
    <property type="entry name" value="RrgB_K2N_iso_D2"/>
    <property type="match status" value="1"/>
</dbReference>
<reference evidence="5 6" key="1">
    <citation type="journal article" date="2009" name="Stand. Genomic Sci.">
        <title>Complete genome sequence of Sanguibacter keddieii type strain (ST-74).</title>
        <authorList>
            <person name="Ivanova N."/>
            <person name="Sikorski J."/>
            <person name="Sims D."/>
            <person name="Brettin T."/>
            <person name="Detter J.C."/>
            <person name="Han C."/>
            <person name="Lapidus A."/>
            <person name="Copeland A."/>
            <person name="Glavina Del Rio T."/>
            <person name="Nolan M."/>
            <person name="Chen F."/>
            <person name="Lucas S."/>
            <person name="Tice H."/>
            <person name="Cheng J.F."/>
            <person name="Bruce D."/>
            <person name="Goodwin L."/>
            <person name="Pitluck S."/>
            <person name="Pati A."/>
            <person name="Mavromatis K."/>
            <person name="Chen A."/>
            <person name="Palaniappan K."/>
            <person name="D'haeseleer P."/>
            <person name="Chain P."/>
            <person name="Bristow J."/>
            <person name="Eisen J.A."/>
            <person name="Markowitz V."/>
            <person name="Hugenholtz P."/>
            <person name="Goker M."/>
            <person name="Pukall R."/>
            <person name="Klenk H.P."/>
            <person name="Kyrpides N.C."/>
        </authorList>
    </citation>
    <scope>NUCLEOTIDE SEQUENCE [LARGE SCALE GENOMIC DNA]</scope>
    <source>
        <strain evidence="6">ATCC 51767 / DSM 10542 / NCFB 3025 / ST-74</strain>
    </source>
</reference>
<dbReference type="PANTHER" id="PTHR34819:SF3">
    <property type="entry name" value="CELL SURFACE PROTEIN"/>
    <property type="match status" value="1"/>
</dbReference>
<proteinExistence type="predicted"/>
<keyword evidence="2" id="KW-0472">Membrane</keyword>
<evidence type="ECO:0000256" key="1">
    <source>
        <dbReference type="SAM" id="MobiDB-lite"/>
    </source>
</evidence>
<evidence type="ECO:0000313" key="6">
    <source>
        <dbReference type="Proteomes" id="UP000000322"/>
    </source>
</evidence>
<feature type="domain" description="DUF7507" evidence="4">
    <location>
        <begin position="2741"/>
        <end position="2845"/>
    </location>
</feature>
<dbReference type="HOGENOM" id="CLU_228030_0_0_11"/>
<dbReference type="NCBIfam" id="TIGR01451">
    <property type="entry name" value="B_ant_repeat"/>
    <property type="match status" value="9"/>
</dbReference>
<dbReference type="Proteomes" id="UP000000322">
    <property type="component" value="Chromosome"/>
</dbReference>
<feature type="domain" description="DUF7507" evidence="4">
    <location>
        <begin position="2038"/>
        <end position="2140"/>
    </location>
</feature>
<feature type="compositionally biased region" description="Basic residues" evidence="1">
    <location>
        <begin position="12"/>
        <end position="22"/>
    </location>
</feature>
<keyword evidence="2" id="KW-0812">Transmembrane</keyword>
<dbReference type="STRING" id="446469.Sked_09240"/>
<dbReference type="EMBL" id="CP001819">
    <property type="protein sequence ID" value="ACZ20874.1"/>
    <property type="molecule type" value="Genomic_DNA"/>
</dbReference>
<dbReference type="GO" id="GO:0005975">
    <property type="term" value="P:carbohydrate metabolic process"/>
    <property type="evidence" value="ECO:0007669"/>
    <property type="project" value="UniProtKB-ARBA"/>
</dbReference>
<feature type="domain" description="DUF7507" evidence="4">
    <location>
        <begin position="2272"/>
        <end position="2377"/>
    </location>
</feature>
<feature type="domain" description="DUF11" evidence="3">
    <location>
        <begin position="1485"/>
        <end position="1587"/>
    </location>
</feature>
<dbReference type="OrthoDB" id="158862at2"/>
<organism evidence="5 6">
    <name type="scientific">Sanguibacter keddieii (strain ATCC 51767 / DSM 10542 / NCFB 3025 / ST-74)</name>
    <dbReference type="NCBI Taxonomy" id="446469"/>
    <lineage>
        <taxon>Bacteria</taxon>
        <taxon>Bacillati</taxon>
        <taxon>Actinomycetota</taxon>
        <taxon>Actinomycetes</taxon>
        <taxon>Micrococcales</taxon>
        <taxon>Sanguibacteraceae</taxon>
        <taxon>Sanguibacter</taxon>
    </lineage>
</organism>
<feature type="domain" description="DUF11" evidence="3">
    <location>
        <begin position="255"/>
        <end position="298"/>
    </location>
</feature>
<sequence>MSAPLHPSSSTARHRRPGKASRHLWRAGLQRTAAVVAVFALAATTVLGGIALAPSSEAAALTPAVTLAPSADGAKGMLAGESETVTLTVANPSADPWYNLSVTLTVPTGVAFVSASGLGTPRVYPAGSRLPDRTLVPAGQDLWVWQDVSDLPSTASRSFEVVVDPAQPAAGTGETDDTTVFPVGSTVDLVARAWTSTDARYVPVFPGGTSRGAAPAVAATLAGDAAPSSTLVQAIRVTKDEPSPESELLRGVHDRTTEYTITVKNTSEGPTTGAVVTDFLPAGLEFLGCGAMDNTTGAREEYAGSGDLAATPVVADCLPASTVTTLEKTAGTAAEFPADLPDGVYTRVTWGPLDLAADQALPIVYAAGIPQRMNTMTWTDGPGPDGLGATGQAANLDNNTGASTRHSAGDPAATDGDVYRNVVTVDGTYAGVVRTGTDRATTDQDDEVVFSMDLRVLKSVDTRPVDASPTPFGGGSSSEFFTGAVAKYTLDLRTSEYADASDITLVDIIPNGLCPVLPAGTTVRSGPVEIPRTDGSSESFTAAEAEDLPADCVPGSTSGSGSWSAPAVTGAVVDWVAYDAVLGRFVLSLSAPDMTGAVDSHAVVYPVLMRGSYTGNEGTTSSLDDFVNTVVMTATTTGLAGDEAGVTATVADDSSARIVAGPSSISKKVLPRAVDVSAGCPADPSLYVEGDDPAASGGLSFVLGDTVCYELTVSFAPDADTRNPVVTDMLPEGVDYVGTTTTLFDGATEIPGVTWNETVNGSTLSWKPSTRVAGNGDRLVPLGSRLVIHVAGTVTGVSEDAAQLDKPENLMKYQQENVRGELFFERDQAAILVEAGLQLVKGVRDVDGDATRPATSEALPDGALVGSDRDGIEVAEGDAITYRVDLTGAREDILGISVEDRLPDGIAAADVSAVSDAGVVETRPDGVFVVWTGLTLPAGTEAAPTAKTLTYVVTVPAETPVTTRLENTASILAYQFLTNAGTPGPVAVPGEDGVSTLGTSDTSDVSLPDVTVAKTVVTTGIEGENNNISGTPVPPATALPQAVHGEYVVYEYAVTVPARTTVLDGVLEDAGVLEAATGSGPYTVDATQSFWLLDGATQPAGFAFDDATGRLEFPAVYDNTTTADQVFTVQVTVWTTGRTTPTAARWAYGDVLQNTATFTSASSTHDATADVEYVVAEPTLTKTVDDGDLPVVAGQVLTYTLTATNTTGRPTSFDTVVTDCVPAALVDVVPGTPTRGTVAPLGTCADGETQIVWTIGDVPAGQTYTLTYTAEVSPAAAGGASYTNTAGLVGYTLPGVDPTDARQLELTSTADATVTVQDASIVKTVDAPSGSIGDTRSFAVTVTLPKNVNFYSPTITDAVPTGLRVVPGSIAVSAVDSGVTFSCTPASGSGTDGGDVVCEASDDILSAPDDRTVTLTYDATIVQDAARTAPARASVLTNVASFAWAATAGATDTTSVEDEATVTVTEPGLTIKKYVEGQDAQDAATAVTAAPSSTVSYSVVVTNPATVGGATAYDVVVTDSIPAGLVDVTLPGTMPAGVLGTVSGGLVTWTIESLAPGATLTLDLTATLEPSAALRSGTTITNTAELAEYWSTPGSGGVEDAAHRQYVGGSDPAVVLPEFPFVTVQKAAGGSPTARVGTPFPWTLTLTNSGNGLAQTVTATDTLPAGWGTPVVTGVTRNGAAMADADWDFDPDAVRWTFADVAPADVIVVGYTSTPTADAYEAPAAGVGPSATGPLNAHTNTVSLTATDSTGEAQNGEGDYVGDDDSADAFLAATEVSILKERVGTGDVRTGEDVAFTLTASTVGLQAAADVVVEDTLPAGLTFAGVDTPFTADPALWSCTVTDETLRCAALDDLAAGDSLSVTVTARAVAPPVGTLSQQVTNTATVTTSTPETGTGSTTDDETITVRAVPSIAIDKRADVAPAGDPVRAVVAGGDDDTQYVLDGQDPERVAHFAITVSNTGPVTLVDVEVEDLAAAQCAGVTIPDLAPAGEDGDSYTFTCEGPAPDASGYTNVAVATATTALGDDVDATDSSRVELSALSIDKTGSIAAVAPVPGDLATFVFEVRNTGSATLTDVTVDDPLDGLSALTFGAWPGDEGTLLPGDVVQATATYPLTREDIDAGGVTNSATASGTDPAGQAPTGEDTVTVTPGSSPSILLVKTGTLATEPDVATVAGDVVTYLFTVTNDGNVTLRDVAISDPLPGLDDLVYDWSAALGEGVLQPGETVTATAGYALTQADVDAGRVDNRAIASGEAPDGTSVDDADTWLVQVDPQPLVDLVKSGELGPDTTGRAGDLVVYTFTVTNPGSVTLTDVEVTDLLDGLSSISYAWPGTAGTLAPGDELVATATYPLTQEDVDRGSVDNTASVVGTPPTGDDVEADDTETVVVPPQPTIALVKKGALAAGSQGLLGDTVEYTLTATNTGNVTLRDLSIEDVDLPGLAPLTLGTWPGDEGVLAPGESVSATTSYVLVQADVERGYVDNLATTAGISPFGSPVDGEDLERVVTLQTPSIVLEKSAALADGQTGVVGDAVDFTFSARNDGNVTLTGVVIADELPGLSEISLVWPGAVGVLLPGEEVTGTAGYVVTQQDVDAGAVVNTAEATGTSPAGVEVTDPAEASVLLPQAPAVDLVKTAALADGATGVAGETVTYSFTVTNTGDVTLRGVRVTDRLPGLSEVVFGAWPGADGELAPGASVDASATYVLTQEDVDRGSVTNVAVATGTPQVGPPVSDDDTATVPTDPRAGISLVKTAALAPGAAGAVGDTVTFTFEVTSRGTATLTSVAVTDALPGLSELTYGSWPAAEGTLAPGESVTATATLVLTQEHVDAGSVRNLATVSGVSPSGGVVSATDEVTLAVPGTPVPPADGADPSVADPAPSGPGTLPWTGAAVTGLAVLAAALLVAGLLLVRRRQATRP</sequence>
<dbReference type="eggNOG" id="COG1361">
    <property type="taxonomic scope" value="Bacteria"/>
</dbReference>